<proteinExistence type="predicted"/>
<keyword evidence="4" id="KW-0697">Rotamase</keyword>
<evidence type="ECO:0000313" key="6">
    <source>
        <dbReference type="EMBL" id="TYP86237.1"/>
    </source>
</evidence>
<dbReference type="PANTHER" id="PTHR47245">
    <property type="entry name" value="PEPTIDYLPROLYL ISOMERASE"/>
    <property type="match status" value="1"/>
</dbReference>
<evidence type="ECO:0000256" key="1">
    <source>
        <dbReference type="ARBA" id="ARBA00000971"/>
    </source>
</evidence>
<gene>
    <name evidence="6" type="ORF">BD833_110127</name>
</gene>
<evidence type="ECO:0000313" key="7">
    <source>
        <dbReference type="Proteomes" id="UP000322499"/>
    </source>
</evidence>
<keyword evidence="7" id="KW-1185">Reference proteome</keyword>
<dbReference type="Pfam" id="PF13624">
    <property type="entry name" value="SurA_N_3"/>
    <property type="match status" value="1"/>
</dbReference>
<dbReference type="InterPro" id="IPR050245">
    <property type="entry name" value="PrsA_foldase"/>
</dbReference>
<name>A0A5S5CQT3_9ACTN</name>
<dbReference type="AlphaFoldDB" id="A0A5S5CQT3"/>
<comment type="catalytic activity">
    <reaction evidence="1">
        <text>[protein]-peptidylproline (omega=180) = [protein]-peptidylproline (omega=0)</text>
        <dbReference type="Rhea" id="RHEA:16237"/>
        <dbReference type="Rhea" id="RHEA-COMP:10747"/>
        <dbReference type="Rhea" id="RHEA-COMP:10748"/>
        <dbReference type="ChEBI" id="CHEBI:83833"/>
        <dbReference type="ChEBI" id="CHEBI:83834"/>
        <dbReference type="EC" id="5.2.1.8"/>
    </reaction>
</comment>
<dbReference type="SUPFAM" id="SSF109998">
    <property type="entry name" value="Triger factor/SurA peptide-binding domain-like"/>
    <property type="match status" value="1"/>
</dbReference>
<sequence length="324" mass="33764">MVVSGFLLAVTVSGLSACRSAPDVAAYVGDEQISVDELEAAVAERLSDEYLAPVVGDSTDELTRRVLGQLLEAEVHDAAAGRYDVSVSEGEVTRQVELLLGDDDPEQVYEQLAQQQGATAADLREGVRQLLLRREIAAAQGGAEGLEETALRARYDEVREQLAQVEFGYVTVPDQATADAVAAELTANPAGYPAVAARFPGQYTLAELDSAPAAQVPPALGQQLVTAAPGTAFTVPVPEAGGVVVAFRAGTTYPSFEELRPQLEAEAGQAVEEEVQPLLADVRDDLGITVNPRYGVLGEDGRLAPPTGGVVDIVGDGVAGPSAD</sequence>
<organism evidence="6 7">
    <name type="scientific">Blastococcus xanthinilyticus</name>
    <dbReference type="NCBI Taxonomy" id="1564164"/>
    <lineage>
        <taxon>Bacteria</taxon>
        <taxon>Bacillati</taxon>
        <taxon>Actinomycetota</taxon>
        <taxon>Actinomycetes</taxon>
        <taxon>Geodermatophilales</taxon>
        <taxon>Geodermatophilaceae</taxon>
        <taxon>Blastococcus</taxon>
    </lineage>
</organism>
<dbReference type="InterPro" id="IPR027304">
    <property type="entry name" value="Trigger_fact/SurA_dom_sf"/>
</dbReference>
<dbReference type="EMBL" id="VNHW01000010">
    <property type="protein sequence ID" value="TYP86237.1"/>
    <property type="molecule type" value="Genomic_DNA"/>
</dbReference>
<dbReference type="EC" id="5.2.1.8" evidence="2"/>
<evidence type="ECO:0000256" key="2">
    <source>
        <dbReference type="ARBA" id="ARBA00013194"/>
    </source>
</evidence>
<dbReference type="PANTHER" id="PTHR47245:SF1">
    <property type="entry name" value="FOLDASE PROTEIN PRSA"/>
    <property type="match status" value="1"/>
</dbReference>
<evidence type="ECO:0000256" key="3">
    <source>
        <dbReference type="ARBA" id="ARBA00022729"/>
    </source>
</evidence>
<dbReference type="GO" id="GO:0003755">
    <property type="term" value="F:peptidyl-prolyl cis-trans isomerase activity"/>
    <property type="evidence" value="ECO:0007669"/>
    <property type="project" value="UniProtKB-KW"/>
</dbReference>
<protein>
    <recommendedName>
        <fullName evidence="2">peptidylprolyl isomerase</fullName>
        <ecNumber evidence="2">5.2.1.8</ecNumber>
    </recommendedName>
</protein>
<evidence type="ECO:0000256" key="4">
    <source>
        <dbReference type="ARBA" id="ARBA00023110"/>
    </source>
</evidence>
<evidence type="ECO:0000256" key="5">
    <source>
        <dbReference type="ARBA" id="ARBA00023235"/>
    </source>
</evidence>
<comment type="caution">
    <text evidence="6">The sequence shown here is derived from an EMBL/GenBank/DDBJ whole genome shotgun (WGS) entry which is preliminary data.</text>
</comment>
<reference evidence="6 7" key="1">
    <citation type="submission" date="2019-07" db="EMBL/GenBank/DDBJ databases">
        <title>Genomic Encyclopedia of Archaeal and Bacterial Type Strains, Phase II (KMG-II): from individual species to whole genera.</title>
        <authorList>
            <person name="Goeker M."/>
        </authorList>
    </citation>
    <scope>NUCLEOTIDE SEQUENCE [LARGE SCALE GENOMIC DNA]</scope>
    <source>
        <strain evidence="6 7">DSM 46842</strain>
    </source>
</reference>
<keyword evidence="3" id="KW-0732">Signal</keyword>
<accession>A0A5S5CQT3</accession>
<dbReference type="Proteomes" id="UP000322499">
    <property type="component" value="Unassembled WGS sequence"/>
</dbReference>
<keyword evidence="5 6" id="KW-0413">Isomerase</keyword>
<dbReference type="Gene3D" id="1.10.4030.10">
    <property type="entry name" value="Porin chaperone SurA, peptide-binding domain"/>
    <property type="match status" value="1"/>
</dbReference>